<dbReference type="GeneID" id="93619835"/>
<evidence type="ECO:0000256" key="1">
    <source>
        <dbReference type="SAM" id="MobiDB-lite"/>
    </source>
</evidence>
<name>I1CI79_RHIO9</name>
<dbReference type="RefSeq" id="XP_067523555.1">
    <property type="nucleotide sequence ID" value="XM_067667454.1"/>
</dbReference>
<dbReference type="EMBL" id="CH476742">
    <property type="protein sequence ID" value="EIE88159.1"/>
    <property type="molecule type" value="Genomic_DNA"/>
</dbReference>
<dbReference type="Proteomes" id="UP000009138">
    <property type="component" value="Unassembled WGS sequence"/>
</dbReference>
<reference evidence="2 3" key="1">
    <citation type="journal article" date="2009" name="PLoS Genet.">
        <title>Genomic analysis of the basal lineage fungus Rhizopus oryzae reveals a whole-genome duplication.</title>
        <authorList>
            <person name="Ma L.-J."/>
            <person name="Ibrahim A.S."/>
            <person name="Skory C."/>
            <person name="Grabherr M.G."/>
            <person name="Burger G."/>
            <person name="Butler M."/>
            <person name="Elias M."/>
            <person name="Idnurm A."/>
            <person name="Lang B.F."/>
            <person name="Sone T."/>
            <person name="Abe A."/>
            <person name="Calvo S.E."/>
            <person name="Corrochano L.M."/>
            <person name="Engels R."/>
            <person name="Fu J."/>
            <person name="Hansberg W."/>
            <person name="Kim J.-M."/>
            <person name="Kodira C.D."/>
            <person name="Koehrsen M.J."/>
            <person name="Liu B."/>
            <person name="Miranda-Saavedra D."/>
            <person name="O'Leary S."/>
            <person name="Ortiz-Castellanos L."/>
            <person name="Poulter R."/>
            <person name="Rodriguez-Romero J."/>
            <person name="Ruiz-Herrera J."/>
            <person name="Shen Y.-Q."/>
            <person name="Zeng Q."/>
            <person name="Galagan J."/>
            <person name="Birren B.W."/>
            <person name="Cuomo C.A."/>
            <person name="Wickes B.L."/>
        </authorList>
    </citation>
    <scope>NUCLEOTIDE SEQUENCE [LARGE SCALE GENOMIC DNA]</scope>
    <source>
        <strain evidence="3">RA 99-880 / ATCC MYA-4621 / FGSC 9543 / NRRL 43880</strain>
    </source>
</reference>
<proteinExistence type="predicted"/>
<dbReference type="AlphaFoldDB" id="I1CI79"/>
<sequence>MKRKVRWIESFINPIVHMVLSDKISNQSVNAVTQGPQAPEPPTKLKNTP</sequence>
<accession>I1CI79</accession>
<feature type="region of interest" description="Disordered" evidence="1">
    <location>
        <begin position="30"/>
        <end position="49"/>
    </location>
</feature>
<organism evidence="2 3">
    <name type="scientific">Rhizopus delemar (strain RA 99-880 / ATCC MYA-4621 / FGSC 9543 / NRRL 43880)</name>
    <name type="common">Mucormycosis agent</name>
    <name type="synonym">Rhizopus arrhizus var. delemar</name>
    <dbReference type="NCBI Taxonomy" id="246409"/>
    <lineage>
        <taxon>Eukaryota</taxon>
        <taxon>Fungi</taxon>
        <taxon>Fungi incertae sedis</taxon>
        <taxon>Mucoromycota</taxon>
        <taxon>Mucoromycotina</taxon>
        <taxon>Mucoromycetes</taxon>
        <taxon>Mucorales</taxon>
        <taxon>Mucorineae</taxon>
        <taxon>Rhizopodaceae</taxon>
        <taxon>Rhizopus</taxon>
    </lineage>
</organism>
<dbReference type="VEuPathDB" id="FungiDB:RO3G_12870"/>
<gene>
    <name evidence="2" type="ORF">RO3G_12870</name>
</gene>
<dbReference type="InParanoid" id="I1CI79"/>
<protein>
    <submittedName>
        <fullName evidence="2">Uncharacterized protein</fullName>
    </submittedName>
</protein>
<evidence type="ECO:0000313" key="2">
    <source>
        <dbReference type="EMBL" id="EIE88159.1"/>
    </source>
</evidence>
<keyword evidence="3" id="KW-1185">Reference proteome</keyword>
<evidence type="ECO:0000313" key="3">
    <source>
        <dbReference type="Proteomes" id="UP000009138"/>
    </source>
</evidence>